<dbReference type="InterPro" id="IPR021760">
    <property type="entry name" value="RepC_C"/>
</dbReference>
<dbReference type="Pfam" id="PF11800">
    <property type="entry name" value="RP-C_C"/>
    <property type="match status" value="1"/>
</dbReference>
<dbReference type="AlphaFoldDB" id="A0A2R8AFU2"/>
<reference evidence="4 5" key="1">
    <citation type="submission" date="2018-03" db="EMBL/GenBank/DDBJ databases">
        <authorList>
            <person name="Keele B.F."/>
        </authorList>
    </citation>
    <scope>NUCLEOTIDE SEQUENCE [LARGE SCALE GENOMIC DNA]</scope>
    <source>
        <strain evidence="4 5">CeCT 8812</strain>
    </source>
</reference>
<name>A0A2R8AFU2_9RHOB</name>
<feature type="compositionally biased region" description="Polar residues" evidence="1">
    <location>
        <begin position="216"/>
        <end position="234"/>
    </location>
</feature>
<feature type="region of interest" description="Disordered" evidence="1">
    <location>
        <begin position="215"/>
        <end position="234"/>
    </location>
</feature>
<feature type="domain" description="Plasmid replication protein C N-terminal" evidence="2">
    <location>
        <begin position="11"/>
        <end position="169"/>
    </location>
</feature>
<dbReference type="NCBIfam" id="NF040974">
    <property type="entry name" value="RepABC_RepC"/>
    <property type="match status" value="1"/>
</dbReference>
<protein>
    <submittedName>
        <fullName evidence="4">Uncharacterized protein</fullName>
    </submittedName>
</protein>
<evidence type="ECO:0000259" key="3">
    <source>
        <dbReference type="Pfam" id="PF11800"/>
    </source>
</evidence>
<accession>A0A2R8AFU2</accession>
<sequence length="335" mass="37432">MSRRALSLAHQSRETADARPQLNSCDKWELLSRFEIAAPAFGLSHREMGVLRALLSLHSPRVLDSAEQLIVFASNRTIAERAQNMPESTMRRHIARLIETGFLGRRDSANCKRFRIKSKFGAVAFGLDLTPLLSRAPEIHATADAVIAEQAERKAVTADIRAVLADVETLDPAHCTREERLTLRRKTGLNILKGLLSALCDIRARLLRHVEKQSATEKTSTSISQNEQHQQNPKTDIITPAHVLAACPDMLNYADRRITSWNDLAEITLRIAPMMGLDPRVLISLVKKGGTKRIAMALCLLLQRFESVRNPTGYLTSLISRESLDQEFMKLTAVN</sequence>
<dbReference type="InterPro" id="IPR005090">
    <property type="entry name" value="RepC_N"/>
</dbReference>
<dbReference type="Proteomes" id="UP000244932">
    <property type="component" value="Unassembled WGS sequence"/>
</dbReference>
<evidence type="ECO:0000313" key="5">
    <source>
        <dbReference type="Proteomes" id="UP000244932"/>
    </source>
</evidence>
<keyword evidence="5" id="KW-1185">Reference proteome</keyword>
<evidence type="ECO:0000313" key="4">
    <source>
        <dbReference type="EMBL" id="SPF31122.1"/>
    </source>
</evidence>
<feature type="domain" description="Plasmid replication protein C C-terminal" evidence="3">
    <location>
        <begin position="241"/>
        <end position="322"/>
    </location>
</feature>
<gene>
    <name evidence="4" type="ORF">POI8812_03473</name>
</gene>
<proteinExistence type="predicted"/>
<dbReference type="InterPro" id="IPR047611">
    <property type="entry name" value="RepABC_RepC"/>
</dbReference>
<dbReference type="EMBL" id="OMKW01000005">
    <property type="protein sequence ID" value="SPF31122.1"/>
    <property type="molecule type" value="Genomic_DNA"/>
</dbReference>
<evidence type="ECO:0000259" key="2">
    <source>
        <dbReference type="Pfam" id="PF03428"/>
    </source>
</evidence>
<organism evidence="4 5">
    <name type="scientific">Pontivivens insulae</name>
    <dbReference type="NCBI Taxonomy" id="1639689"/>
    <lineage>
        <taxon>Bacteria</taxon>
        <taxon>Pseudomonadati</taxon>
        <taxon>Pseudomonadota</taxon>
        <taxon>Alphaproteobacteria</taxon>
        <taxon>Rhodobacterales</taxon>
        <taxon>Paracoccaceae</taxon>
        <taxon>Pontivivens</taxon>
    </lineage>
</organism>
<dbReference type="Pfam" id="PF03428">
    <property type="entry name" value="RP-C"/>
    <property type="match status" value="1"/>
</dbReference>
<evidence type="ECO:0000256" key="1">
    <source>
        <dbReference type="SAM" id="MobiDB-lite"/>
    </source>
</evidence>